<evidence type="ECO:0000256" key="6">
    <source>
        <dbReference type="ARBA" id="ARBA00023140"/>
    </source>
</evidence>
<organism evidence="14 15">
    <name type="scientific">Larinioides sclopetarius</name>
    <dbReference type="NCBI Taxonomy" id="280406"/>
    <lineage>
        <taxon>Eukaryota</taxon>
        <taxon>Metazoa</taxon>
        <taxon>Ecdysozoa</taxon>
        <taxon>Arthropoda</taxon>
        <taxon>Chelicerata</taxon>
        <taxon>Arachnida</taxon>
        <taxon>Araneae</taxon>
        <taxon>Araneomorphae</taxon>
        <taxon>Entelegynae</taxon>
        <taxon>Araneoidea</taxon>
        <taxon>Araneidae</taxon>
        <taxon>Larinioides</taxon>
    </lineage>
</organism>
<comment type="function">
    <text evidence="10">Component of the PEX13-PEX14 docking complex, a translocon channel that specifically mediates the import of peroxisomal cargo proteins bound to PEX5 receptor. The PEX13-PEX14 docking complex forms a large import pore which can be opened to a diameter of about 9 nm. Mechanistically, PEX5 receptor along with cargo proteins associates with the PEX14 subunit of the PEX13-PEX14 docking complex in the cytosol, leading to the insertion of the receptor into the organelle membrane with the concomitant translocation of the cargo into the peroxisome matrix.</text>
</comment>
<keyword evidence="2 10" id="KW-0813">Transport</keyword>
<evidence type="ECO:0000256" key="4">
    <source>
        <dbReference type="ARBA" id="ARBA00023010"/>
    </source>
</evidence>
<evidence type="ECO:0000256" key="3">
    <source>
        <dbReference type="ARBA" id="ARBA00022927"/>
    </source>
</evidence>
<dbReference type="GO" id="GO:0016560">
    <property type="term" value="P:protein import into peroxisome matrix, docking"/>
    <property type="evidence" value="ECO:0007669"/>
    <property type="project" value="UniProtKB-UniRule"/>
</dbReference>
<evidence type="ECO:0000256" key="5">
    <source>
        <dbReference type="ARBA" id="ARBA00023136"/>
    </source>
</evidence>
<dbReference type="InterPro" id="IPR006785">
    <property type="entry name" value="Pex14_N"/>
</dbReference>
<evidence type="ECO:0000313" key="14">
    <source>
        <dbReference type="EMBL" id="CAL1280492.1"/>
    </source>
</evidence>
<sequence length="358" mass="39992">MAEEIKSNAKEDLPIRQNLIDTAVGFLLNPNVKQRPDDAKIAFLKNKGLTEAEIAEAFNRVKYEAGADVASNENSQLINAYPLPPYQTPNSFWFHLRSYSSAFVSFAVAVYVLHRFYKSYIEPWLFGEKSEQSEISALKQQLTELNNSVSRLTSTVASLEEAVNNQIHQIDRTSLYEVESVPKSVKDIQEEVSNVKSLLLNRFSFPAPPVLMGATAENKTQNGESKAAAKVVTIPKWQLRDSEHGKSKVDSKEQFDESEDKKLSSESSSLENSFSSVQDQTQDEENSLKIAKDKMQNEDSKTAPENNVDALKDKNDNSKECLENNLSLQDKILSDNYLSDSESTDQINGSSASTKNSE</sequence>
<dbReference type="GO" id="GO:0005102">
    <property type="term" value="F:signaling receptor binding"/>
    <property type="evidence" value="ECO:0007669"/>
    <property type="project" value="TreeGrafter"/>
</dbReference>
<feature type="region of interest" description="Disordered" evidence="12">
    <location>
        <begin position="336"/>
        <end position="358"/>
    </location>
</feature>
<keyword evidence="6 10" id="KW-0576">Peroxisome</keyword>
<protein>
    <recommendedName>
        <fullName evidence="7 10">Peroxisomal membrane protein PEX14</fullName>
    </recommendedName>
    <alternativeName>
        <fullName evidence="8 10">Peroxin-14</fullName>
    </alternativeName>
</protein>
<dbReference type="Gene3D" id="1.10.10.10">
    <property type="entry name" value="Winged helix-like DNA-binding domain superfamily/Winged helix DNA-binding domain"/>
    <property type="match status" value="1"/>
</dbReference>
<proteinExistence type="inferred from homology"/>
<dbReference type="Pfam" id="PF04695">
    <property type="entry name" value="Pex14_N"/>
    <property type="match status" value="1"/>
</dbReference>
<dbReference type="Proteomes" id="UP001497382">
    <property type="component" value="Unassembled WGS sequence"/>
</dbReference>
<dbReference type="InterPro" id="IPR036388">
    <property type="entry name" value="WH-like_DNA-bd_sf"/>
</dbReference>
<reference evidence="14 15" key="1">
    <citation type="submission" date="2024-04" db="EMBL/GenBank/DDBJ databases">
        <authorList>
            <person name="Rising A."/>
            <person name="Reimegard J."/>
            <person name="Sonavane S."/>
            <person name="Akerstrom W."/>
            <person name="Nylinder S."/>
            <person name="Hedman E."/>
            <person name="Kallberg Y."/>
        </authorList>
    </citation>
    <scope>NUCLEOTIDE SEQUENCE [LARGE SCALE GENOMIC DNA]</scope>
</reference>
<evidence type="ECO:0000256" key="2">
    <source>
        <dbReference type="ARBA" id="ARBA00022448"/>
    </source>
</evidence>
<gene>
    <name evidence="14" type="ORF">LARSCL_LOCUS11006</name>
</gene>
<dbReference type="GO" id="GO:0005778">
    <property type="term" value="C:peroxisomal membrane"/>
    <property type="evidence" value="ECO:0007669"/>
    <property type="project" value="UniProtKB-SubCell"/>
</dbReference>
<keyword evidence="11" id="KW-0175">Coiled coil</keyword>
<evidence type="ECO:0000256" key="12">
    <source>
        <dbReference type="SAM" id="MobiDB-lite"/>
    </source>
</evidence>
<feature type="compositionally biased region" description="Low complexity" evidence="12">
    <location>
        <begin position="265"/>
        <end position="276"/>
    </location>
</feature>
<feature type="domain" description="Peroxisome membrane anchor protein Pex14p N-terminal" evidence="13">
    <location>
        <begin position="16"/>
        <end position="60"/>
    </location>
</feature>
<evidence type="ECO:0000256" key="9">
    <source>
        <dbReference type="ARBA" id="ARBA00046271"/>
    </source>
</evidence>
<evidence type="ECO:0000259" key="13">
    <source>
        <dbReference type="Pfam" id="PF04695"/>
    </source>
</evidence>
<feature type="region of interest" description="Disordered" evidence="12">
    <location>
        <begin position="240"/>
        <end position="323"/>
    </location>
</feature>
<accession>A0AAV2A907</accession>
<dbReference type="AlphaFoldDB" id="A0AAV2A907"/>
<dbReference type="InterPro" id="IPR025655">
    <property type="entry name" value="PEX14"/>
</dbReference>
<feature type="coiled-coil region" evidence="11">
    <location>
        <begin position="128"/>
        <end position="162"/>
    </location>
</feature>
<evidence type="ECO:0000256" key="11">
    <source>
        <dbReference type="SAM" id="Coils"/>
    </source>
</evidence>
<evidence type="ECO:0000256" key="10">
    <source>
        <dbReference type="RuleBase" id="RU367032"/>
    </source>
</evidence>
<evidence type="ECO:0000313" key="15">
    <source>
        <dbReference type="Proteomes" id="UP001497382"/>
    </source>
</evidence>
<evidence type="ECO:0000256" key="7">
    <source>
        <dbReference type="ARBA" id="ARBA00029502"/>
    </source>
</evidence>
<keyword evidence="15" id="KW-1185">Reference proteome</keyword>
<dbReference type="PANTHER" id="PTHR23058">
    <property type="entry name" value="PEROXISOMAL MEMBRANE PROTEIN PEX14"/>
    <property type="match status" value="1"/>
</dbReference>
<evidence type="ECO:0000256" key="8">
    <source>
        <dbReference type="ARBA" id="ARBA00029691"/>
    </source>
</evidence>
<feature type="compositionally biased region" description="Basic and acidic residues" evidence="12">
    <location>
        <begin position="310"/>
        <end position="322"/>
    </location>
</feature>
<comment type="subcellular location">
    <subcellularLocation>
        <location evidence="9 10">Peroxisome membrane</location>
    </subcellularLocation>
</comment>
<comment type="caution">
    <text evidence="14">The sequence shown here is derived from an EMBL/GenBank/DDBJ whole genome shotgun (WGS) entry which is preliminary data.</text>
</comment>
<name>A0AAV2A907_9ARAC</name>
<feature type="compositionally biased region" description="Basic and acidic residues" evidence="12">
    <location>
        <begin position="240"/>
        <end position="264"/>
    </location>
</feature>
<dbReference type="GO" id="GO:1990429">
    <property type="term" value="C:peroxisomal importomer complex"/>
    <property type="evidence" value="ECO:0007669"/>
    <property type="project" value="TreeGrafter"/>
</dbReference>
<comment type="similarity">
    <text evidence="1 10">Belongs to the peroxin-14 family.</text>
</comment>
<keyword evidence="4" id="KW-0811">Translocation</keyword>
<feature type="compositionally biased region" description="Basic and acidic residues" evidence="12">
    <location>
        <begin position="286"/>
        <end position="302"/>
    </location>
</feature>
<keyword evidence="3 10" id="KW-0653">Protein transport</keyword>
<keyword evidence="5 10" id="KW-0472">Membrane</keyword>
<dbReference type="PANTHER" id="PTHR23058:SF0">
    <property type="entry name" value="PEROXISOMAL MEMBRANE PROTEIN PEX14"/>
    <property type="match status" value="1"/>
</dbReference>
<evidence type="ECO:0000256" key="1">
    <source>
        <dbReference type="ARBA" id="ARBA00005443"/>
    </source>
</evidence>
<dbReference type="EMBL" id="CAXIEN010000133">
    <property type="protein sequence ID" value="CAL1280492.1"/>
    <property type="molecule type" value="Genomic_DNA"/>
</dbReference>